<evidence type="ECO:0000313" key="2">
    <source>
        <dbReference type="EMBL" id="KAF1302700.1"/>
    </source>
</evidence>
<gene>
    <name evidence="2" type="ORF">BAU17_05275</name>
</gene>
<dbReference type="RefSeq" id="WP_161902611.1">
    <property type="nucleotide sequence ID" value="NZ_MAEL01000046.1"/>
</dbReference>
<feature type="domain" description="Flavodoxin-like" evidence="1">
    <location>
        <begin position="24"/>
        <end position="166"/>
    </location>
</feature>
<dbReference type="Gene3D" id="3.40.50.360">
    <property type="match status" value="1"/>
</dbReference>
<comment type="caution">
    <text evidence="2">The sequence shown here is derived from an EMBL/GenBank/DDBJ whole genome shotgun (WGS) entry which is preliminary data.</text>
</comment>
<dbReference type="InterPro" id="IPR008254">
    <property type="entry name" value="Flavodoxin/NO_synth"/>
</dbReference>
<organism evidence="2 3">
    <name type="scientific">Candidatus Enterococcus willemsii</name>
    <dbReference type="NCBI Taxonomy" id="1857215"/>
    <lineage>
        <taxon>Bacteria</taxon>
        <taxon>Bacillati</taxon>
        <taxon>Bacillota</taxon>
        <taxon>Bacilli</taxon>
        <taxon>Lactobacillales</taxon>
        <taxon>Enterococcaceae</taxon>
        <taxon>Enterococcus</taxon>
    </lineage>
</organism>
<proteinExistence type="predicted"/>
<dbReference type="PANTHER" id="PTHR39201">
    <property type="entry name" value="EXPORTED PROTEIN-RELATED"/>
    <property type="match status" value="1"/>
</dbReference>
<dbReference type="PANTHER" id="PTHR39201:SF1">
    <property type="entry name" value="FLAVODOXIN-LIKE DOMAIN-CONTAINING PROTEIN"/>
    <property type="match status" value="1"/>
</dbReference>
<reference evidence="2 3" key="1">
    <citation type="submission" date="2016-06" db="EMBL/GenBank/DDBJ databases">
        <title>Four novel species of enterococci isolated from chicken manure.</title>
        <authorList>
            <person name="Van Tyne D."/>
        </authorList>
    </citation>
    <scope>NUCLEOTIDE SEQUENCE [LARGE SCALE GENOMIC DNA]</scope>
    <source>
        <strain evidence="2 3">CU12B</strain>
    </source>
</reference>
<keyword evidence="3" id="KW-1185">Reference proteome</keyword>
<name>A0ABQ6YXS4_9ENTE</name>
<dbReference type="SUPFAM" id="SSF52218">
    <property type="entry name" value="Flavoproteins"/>
    <property type="match status" value="1"/>
</dbReference>
<dbReference type="EMBL" id="MAEL01000046">
    <property type="protein sequence ID" value="KAF1302700.1"/>
    <property type="molecule type" value="Genomic_DNA"/>
</dbReference>
<evidence type="ECO:0000259" key="1">
    <source>
        <dbReference type="Pfam" id="PF12682"/>
    </source>
</evidence>
<evidence type="ECO:0000313" key="3">
    <source>
        <dbReference type="Proteomes" id="UP000782705"/>
    </source>
</evidence>
<dbReference type="InterPro" id="IPR029039">
    <property type="entry name" value="Flavoprotein-like_sf"/>
</dbReference>
<accession>A0ABQ6YXS4</accession>
<dbReference type="Pfam" id="PF12682">
    <property type="entry name" value="Flavodoxin_4"/>
    <property type="match status" value="1"/>
</dbReference>
<protein>
    <recommendedName>
        <fullName evidence="1">Flavodoxin-like domain-containing protein</fullName>
    </recommendedName>
</protein>
<dbReference type="Proteomes" id="UP000782705">
    <property type="component" value="Unassembled WGS sequence"/>
</dbReference>
<sequence length="174" mass="19932">MTIVLYFSRANQNFVHGEIQTLTKGNTERLAEKISQMIDAPMLEIVPVIDYPYDYHETIKIVEEERNKGIEPEFQPVPIDFESVEHIFLGFPNWCGSMPKIVSHFLKQIDLSNKCIYPFCTHEGSAFGNSLVELKKICPNSNIQLGLPVRGSRVERADQAISNWISQYQSNRRG</sequence>